<dbReference type="STRING" id="56408.A0A1E5R3E7"/>
<evidence type="ECO:0000256" key="10">
    <source>
        <dbReference type="RuleBase" id="RU004447"/>
    </source>
</evidence>
<evidence type="ECO:0000256" key="5">
    <source>
        <dbReference type="ARBA" id="ARBA00022946"/>
    </source>
</evidence>
<dbReference type="InterPro" id="IPR001431">
    <property type="entry name" value="Pept_M16_Zn_BS"/>
</dbReference>
<evidence type="ECO:0000256" key="4">
    <source>
        <dbReference type="ARBA" id="ARBA00016741"/>
    </source>
</evidence>
<dbReference type="PROSITE" id="PS00143">
    <property type="entry name" value="INSULINASE"/>
    <property type="match status" value="1"/>
</dbReference>
<evidence type="ECO:0000256" key="8">
    <source>
        <dbReference type="ARBA" id="ARBA00032315"/>
    </source>
</evidence>
<dbReference type="PANTHER" id="PTHR11851:SF49">
    <property type="entry name" value="MITOCHONDRIAL-PROCESSING PEPTIDASE SUBUNIT ALPHA"/>
    <property type="match status" value="1"/>
</dbReference>
<feature type="domain" description="Peptidase M16 C-terminal" evidence="12">
    <location>
        <begin position="190"/>
        <end position="383"/>
    </location>
</feature>
<dbReference type="InterPro" id="IPR050361">
    <property type="entry name" value="MPP/UQCRC_Complex"/>
</dbReference>
<evidence type="ECO:0000313" key="13">
    <source>
        <dbReference type="EMBL" id="OEJ81093.1"/>
    </source>
</evidence>
<keyword evidence="14" id="KW-1185">Reference proteome</keyword>
<protein>
    <recommendedName>
        <fullName evidence="4">Mitochondrial-processing peptidase subunit alpha</fullName>
    </recommendedName>
    <alternativeName>
        <fullName evidence="7">Alpha-MPP</fullName>
    </alternativeName>
    <alternativeName>
        <fullName evidence="8">Inactive zinc metalloprotease alpha</fullName>
    </alternativeName>
    <alternativeName>
        <fullName evidence="9">Matrix processing peptidase</fullName>
    </alternativeName>
</protein>
<feature type="domain" description="Peptidase M16 N-terminal" evidence="11">
    <location>
        <begin position="38"/>
        <end position="184"/>
    </location>
</feature>
<reference evidence="14" key="1">
    <citation type="journal article" date="2016" name="Genome Announc.">
        <title>Genome sequences of three species of Hanseniaspora isolated from spontaneous wine fermentations.</title>
        <authorList>
            <person name="Sternes P.R."/>
            <person name="Lee D."/>
            <person name="Kutyna D.R."/>
            <person name="Borneman A.R."/>
        </authorList>
    </citation>
    <scope>NUCLEOTIDE SEQUENCE [LARGE SCALE GENOMIC DNA]</scope>
    <source>
        <strain evidence="14">AWRI3579</strain>
    </source>
</reference>
<evidence type="ECO:0000256" key="9">
    <source>
        <dbReference type="ARBA" id="ARBA00083075"/>
    </source>
</evidence>
<dbReference type="AlphaFoldDB" id="A0A1E5R3E7"/>
<dbReference type="Proteomes" id="UP000095728">
    <property type="component" value="Unassembled WGS sequence"/>
</dbReference>
<comment type="caution">
    <text evidence="13">The sequence shown here is derived from an EMBL/GenBank/DDBJ whole genome shotgun (WGS) entry which is preliminary data.</text>
</comment>
<dbReference type="SUPFAM" id="SSF63411">
    <property type="entry name" value="LuxS/MPP-like metallohydrolase"/>
    <property type="match status" value="2"/>
</dbReference>
<evidence type="ECO:0000259" key="12">
    <source>
        <dbReference type="Pfam" id="PF05193"/>
    </source>
</evidence>
<organism evidence="13 14">
    <name type="scientific">Hanseniaspora osmophila</name>
    <dbReference type="NCBI Taxonomy" id="56408"/>
    <lineage>
        <taxon>Eukaryota</taxon>
        <taxon>Fungi</taxon>
        <taxon>Dikarya</taxon>
        <taxon>Ascomycota</taxon>
        <taxon>Saccharomycotina</taxon>
        <taxon>Saccharomycetes</taxon>
        <taxon>Saccharomycodales</taxon>
        <taxon>Saccharomycodaceae</taxon>
        <taxon>Hanseniaspora</taxon>
    </lineage>
</organism>
<name>A0A1E5R3E7_9ASCO</name>
<dbReference type="InterPro" id="IPR007863">
    <property type="entry name" value="Peptidase_M16_C"/>
</dbReference>
<evidence type="ECO:0000256" key="7">
    <source>
        <dbReference type="ARBA" id="ARBA00030006"/>
    </source>
</evidence>
<dbReference type="InterPro" id="IPR011765">
    <property type="entry name" value="Pept_M16_N"/>
</dbReference>
<evidence type="ECO:0000256" key="1">
    <source>
        <dbReference type="ARBA" id="ARBA00002123"/>
    </source>
</evidence>
<evidence type="ECO:0000313" key="14">
    <source>
        <dbReference type="Proteomes" id="UP000095728"/>
    </source>
</evidence>
<dbReference type="GO" id="GO:0046872">
    <property type="term" value="F:metal ion binding"/>
    <property type="evidence" value="ECO:0007669"/>
    <property type="project" value="InterPro"/>
</dbReference>
<evidence type="ECO:0000259" key="11">
    <source>
        <dbReference type="Pfam" id="PF00675"/>
    </source>
</evidence>
<dbReference type="InParanoid" id="A0A1E5R3E7"/>
<comment type="subcellular location">
    <subcellularLocation>
        <location evidence="2">Mitochondrion matrix</location>
    </subcellularLocation>
</comment>
<gene>
    <name evidence="13" type="ORF">AWRI3579_g3904</name>
</gene>
<keyword evidence="6" id="KW-0496">Mitochondrion</keyword>
<dbReference type="GO" id="GO:0005759">
    <property type="term" value="C:mitochondrial matrix"/>
    <property type="evidence" value="ECO:0007669"/>
    <property type="project" value="UniProtKB-SubCell"/>
</dbReference>
<dbReference type="Gene3D" id="3.30.830.10">
    <property type="entry name" value="Metalloenzyme, LuxS/M16 peptidase-like"/>
    <property type="match status" value="2"/>
</dbReference>
<dbReference type="Pfam" id="PF05193">
    <property type="entry name" value="Peptidase_M16_C"/>
    <property type="match status" value="1"/>
</dbReference>
<proteinExistence type="inferred from homology"/>
<dbReference type="GO" id="GO:0006627">
    <property type="term" value="P:protein processing involved in protein targeting to mitochondrion"/>
    <property type="evidence" value="ECO:0007669"/>
    <property type="project" value="TreeGrafter"/>
</dbReference>
<evidence type="ECO:0000256" key="6">
    <source>
        <dbReference type="ARBA" id="ARBA00023128"/>
    </source>
</evidence>
<comment type="similarity">
    <text evidence="3 10">Belongs to the peptidase M16 family.</text>
</comment>
<dbReference type="GO" id="GO:0004222">
    <property type="term" value="F:metalloendopeptidase activity"/>
    <property type="evidence" value="ECO:0007669"/>
    <property type="project" value="InterPro"/>
</dbReference>
<evidence type="ECO:0000256" key="2">
    <source>
        <dbReference type="ARBA" id="ARBA00004305"/>
    </source>
</evidence>
<sequence length="494" mass="54884">MLRSLKLQSQSYTKQLAKTYSTVPKDYALTTLDNGVKVATSNVPGHFSALGLYVNAGSRYENNLNKGCTHIVDRLSFKSTTHLSGLEMQSKLELLGGNYQCSSSRETMMYQASVFNKDLNKMFDLLVDTVRNPALTDEEIFEQKQIADYEISEVWNKTDLILPELLHQVAYSNETLGSPLLCPREQIPNINKYMISDYRNKFYNPENITAAFVGVKHEEAVKLTTQYFNDMTSKAPYEKKLKNSHYTGGEMCIPSSPVYGGLPELCHMQIAFEGLPIDHPDIYTLATLQTLLGGGGSFSAGGPGKGMYSRLYTKVLNIYGFVENCVAFNHAYSDSGLFGISLSCVPQAAHVMGELLAQQLSNTFTTGAEKLTDEEINRAKTQLKSSLLMNLESKIVELEDLGRQVSLNGKKVPVQEMIEKINNVTAEDIRRVAETVFTGKVENAGKGSGKATVVMQGAREKFGDIEQILKVYGLGNYPDQDNSNVKKLKKRRGW</sequence>
<evidence type="ECO:0000256" key="3">
    <source>
        <dbReference type="ARBA" id="ARBA00007261"/>
    </source>
</evidence>
<dbReference type="PANTHER" id="PTHR11851">
    <property type="entry name" value="METALLOPROTEASE"/>
    <property type="match status" value="1"/>
</dbReference>
<comment type="function">
    <text evidence="1">Substrate recognition and binding subunit of the essential mitochondrial processing protease (MPP), which cleaves the mitochondrial sequence off newly imported precursors proteins.</text>
</comment>
<dbReference type="FunFam" id="3.30.830.10:FF:000032">
    <property type="entry name" value="Mitochondrial processing peptidase, alpha subunit"/>
    <property type="match status" value="1"/>
</dbReference>
<keyword evidence="5" id="KW-0809">Transit peptide</keyword>
<dbReference type="FunCoup" id="A0A1E5R3E7">
    <property type="interactions" value="1028"/>
</dbReference>
<dbReference type="FunFam" id="3.30.830.10:FF:000023">
    <property type="entry name" value="Mitochondrial processing peptidase alpha subunit"/>
    <property type="match status" value="1"/>
</dbReference>
<dbReference type="OrthoDB" id="277191at2759"/>
<dbReference type="Pfam" id="PF00675">
    <property type="entry name" value="Peptidase_M16"/>
    <property type="match status" value="1"/>
</dbReference>
<accession>A0A1E5R3E7</accession>
<dbReference type="InterPro" id="IPR011249">
    <property type="entry name" value="Metalloenz_LuxS/M16"/>
</dbReference>
<dbReference type="EMBL" id="LPNM01000011">
    <property type="protein sequence ID" value="OEJ81093.1"/>
    <property type="molecule type" value="Genomic_DNA"/>
</dbReference>